<keyword evidence="2" id="KW-1185">Reference proteome</keyword>
<dbReference type="Proteomes" id="UP000521943">
    <property type="component" value="Unassembled WGS sequence"/>
</dbReference>
<proteinExistence type="predicted"/>
<dbReference type="AlphaFoldDB" id="A0A8H6MD52"/>
<evidence type="ECO:0000313" key="1">
    <source>
        <dbReference type="EMBL" id="KAF6759677.1"/>
    </source>
</evidence>
<reference evidence="1 2" key="1">
    <citation type="submission" date="2020-07" db="EMBL/GenBank/DDBJ databases">
        <title>Comparative genomics of pyrophilous fungi reveals a link between fire events and developmental genes.</title>
        <authorList>
            <consortium name="DOE Joint Genome Institute"/>
            <person name="Steindorff A.S."/>
            <person name="Carver A."/>
            <person name="Calhoun S."/>
            <person name="Stillman K."/>
            <person name="Liu H."/>
            <person name="Lipzen A."/>
            <person name="Pangilinan J."/>
            <person name="Labutti K."/>
            <person name="Bruns T.D."/>
            <person name="Grigoriev I.V."/>
        </authorList>
    </citation>
    <scope>NUCLEOTIDE SEQUENCE [LARGE SCALE GENOMIC DNA]</scope>
    <source>
        <strain evidence="1 2">CBS 144469</strain>
    </source>
</reference>
<evidence type="ECO:0000313" key="2">
    <source>
        <dbReference type="Proteomes" id="UP000521943"/>
    </source>
</evidence>
<dbReference type="EMBL" id="JACGCI010000014">
    <property type="protein sequence ID" value="KAF6759677.1"/>
    <property type="molecule type" value="Genomic_DNA"/>
</dbReference>
<organism evidence="1 2">
    <name type="scientific">Ephemerocybe angulata</name>
    <dbReference type="NCBI Taxonomy" id="980116"/>
    <lineage>
        <taxon>Eukaryota</taxon>
        <taxon>Fungi</taxon>
        <taxon>Dikarya</taxon>
        <taxon>Basidiomycota</taxon>
        <taxon>Agaricomycotina</taxon>
        <taxon>Agaricomycetes</taxon>
        <taxon>Agaricomycetidae</taxon>
        <taxon>Agaricales</taxon>
        <taxon>Agaricineae</taxon>
        <taxon>Psathyrellaceae</taxon>
        <taxon>Ephemerocybe</taxon>
    </lineage>
</organism>
<dbReference type="OrthoDB" id="6260732at2759"/>
<name>A0A8H6MD52_9AGAR</name>
<protein>
    <submittedName>
        <fullName evidence="1">Uncharacterized protein</fullName>
    </submittedName>
</protein>
<gene>
    <name evidence="1" type="ORF">DFP72DRAFT_1063417</name>
</gene>
<sequence length="114" mass="13091">MAKAKIIRSMGKWRRGRKSHWGWMGRLRGRTTRDAALWDDIAAFSMLSQLSLQRRLQIAPVLISRFGDLEETVRLEVWVTCIALLNPHGKRKRNEEEVVMGAVKENNAHALARA</sequence>
<accession>A0A8H6MD52</accession>
<comment type="caution">
    <text evidence="1">The sequence shown here is derived from an EMBL/GenBank/DDBJ whole genome shotgun (WGS) entry which is preliminary data.</text>
</comment>